<reference evidence="2 3" key="1">
    <citation type="submission" date="2024-07" db="EMBL/GenBank/DDBJ databases">
        <title>Active virus-host system and metabolic interactions in a Lokiarchaeon culture.</title>
        <authorList>
            <person name="Ponce Toledo R.I."/>
            <person name="Rodrigues Oliveira T."/>
            <person name="Schleper C."/>
        </authorList>
    </citation>
    <scope>NUCLEOTIDE SEQUENCE [LARGE SCALE GENOMIC DNA]</scope>
    <source>
        <strain evidence="2 3">B35</strain>
    </source>
</reference>
<name>A0ABV4JWE6_9BACT</name>
<sequence length="440" mass="49556">MKVLLTHCYTDKNKGDAAIIIATTQLIRAVCQDAEIHMMSTFEAKDPQFRTEHELISRFCNKLHPALFGQPTKFMHFSSDSMRIISFIISVMKGILLLASPSLVRKPFFTEEELYAFKTFVTADVIVSKGGSYLTTQNTSIRQLLSFITMLFPFLLAKRYRKKILIFSQSLGPVCGALQKKLFHLILKNCNHVFLRERFCLESYPEVAKLCNEVRCDIIPDSAFAFDISNVEFDELKLKNQAELNIGLTVVDHAFKYISCDVERSAKRDNYFNALVSLISFITKAGGTIHIFPQVTVANSHKGFTDTSFAKKIVSHFDGTPFVNSVVFYDKELTPFELKAAYSKMDAFVGTRLHSVIFSLSSYVPAINISYHGTKSRGIFNQLTGSDEFVLDIDSIDPDQLIRVVKKALSNRGAISKKLEKDIAVAQEKLLQAMKVALSN</sequence>
<keyword evidence="3" id="KW-1185">Reference proteome</keyword>
<evidence type="ECO:0000313" key="3">
    <source>
        <dbReference type="Proteomes" id="UP001568358"/>
    </source>
</evidence>
<dbReference type="Pfam" id="PF04230">
    <property type="entry name" value="PS_pyruv_trans"/>
    <property type="match status" value="1"/>
</dbReference>
<dbReference type="Proteomes" id="UP001568358">
    <property type="component" value="Unassembled WGS sequence"/>
</dbReference>
<comment type="caution">
    <text evidence="2">The sequence shown here is derived from an EMBL/GenBank/DDBJ whole genome shotgun (WGS) entry which is preliminary data.</text>
</comment>
<protein>
    <submittedName>
        <fullName evidence="2">Polysaccharide pyruvyl transferase family protein</fullName>
    </submittedName>
</protein>
<dbReference type="PANTHER" id="PTHR36836">
    <property type="entry name" value="COLANIC ACID BIOSYNTHESIS PROTEIN WCAK"/>
    <property type="match status" value="1"/>
</dbReference>
<evidence type="ECO:0000259" key="1">
    <source>
        <dbReference type="Pfam" id="PF04230"/>
    </source>
</evidence>
<accession>A0ABV4JWE6</accession>
<dbReference type="EMBL" id="JBFSOO010000023">
    <property type="protein sequence ID" value="MEZ6855068.1"/>
    <property type="molecule type" value="Genomic_DNA"/>
</dbReference>
<feature type="domain" description="Polysaccharide pyruvyl transferase" evidence="1">
    <location>
        <begin position="13"/>
        <end position="372"/>
    </location>
</feature>
<keyword evidence="2" id="KW-0808">Transferase</keyword>
<dbReference type="RefSeq" id="WP_371151308.1">
    <property type="nucleotide sequence ID" value="NZ_JBFSOO010000023.1"/>
</dbReference>
<dbReference type="GO" id="GO:0016740">
    <property type="term" value="F:transferase activity"/>
    <property type="evidence" value="ECO:0007669"/>
    <property type="project" value="UniProtKB-KW"/>
</dbReference>
<organism evidence="2 3">
    <name type="scientific">Halodesulfovibrio aestuarii</name>
    <dbReference type="NCBI Taxonomy" id="126333"/>
    <lineage>
        <taxon>Bacteria</taxon>
        <taxon>Pseudomonadati</taxon>
        <taxon>Thermodesulfobacteriota</taxon>
        <taxon>Desulfovibrionia</taxon>
        <taxon>Desulfovibrionales</taxon>
        <taxon>Desulfovibrionaceae</taxon>
        <taxon>Halodesulfovibrio</taxon>
    </lineage>
</organism>
<dbReference type="PANTHER" id="PTHR36836:SF1">
    <property type="entry name" value="COLANIC ACID BIOSYNTHESIS PROTEIN WCAK"/>
    <property type="match status" value="1"/>
</dbReference>
<evidence type="ECO:0000313" key="2">
    <source>
        <dbReference type="EMBL" id="MEZ6855068.1"/>
    </source>
</evidence>
<gene>
    <name evidence="2" type="ORF">AB2Z07_16485</name>
</gene>
<dbReference type="InterPro" id="IPR007345">
    <property type="entry name" value="Polysacch_pyruvyl_Trfase"/>
</dbReference>
<proteinExistence type="predicted"/>